<dbReference type="Proteomes" id="UP000265725">
    <property type="component" value="Chromosome"/>
</dbReference>
<evidence type="ECO:0008006" key="3">
    <source>
        <dbReference type="Google" id="ProtNLM"/>
    </source>
</evidence>
<proteinExistence type="predicted"/>
<dbReference type="RefSeq" id="WP_119884289.1">
    <property type="nucleotide sequence ID" value="NZ_CP032418.1"/>
</dbReference>
<dbReference type="OrthoDB" id="2449513at2"/>
<dbReference type="EMBL" id="CP032418">
    <property type="protein sequence ID" value="AYC30572.1"/>
    <property type="molecule type" value="Genomic_DNA"/>
</dbReference>
<keyword evidence="2" id="KW-1185">Reference proteome</keyword>
<evidence type="ECO:0000313" key="1">
    <source>
        <dbReference type="EMBL" id="AYC30572.1"/>
    </source>
</evidence>
<protein>
    <recommendedName>
        <fullName evidence="3">NodB homology domain-containing protein</fullName>
    </recommendedName>
</protein>
<accession>A0A385YYZ0</accession>
<organism evidence="1 2">
    <name type="scientific">Paenisporosarcina cavernae</name>
    <dbReference type="NCBI Taxonomy" id="2320858"/>
    <lineage>
        <taxon>Bacteria</taxon>
        <taxon>Bacillati</taxon>
        <taxon>Bacillota</taxon>
        <taxon>Bacilli</taxon>
        <taxon>Bacillales</taxon>
        <taxon>Caryophanaceae</taxon>
        <taxon>Paenisporosarcina</taxon>
    </lineage>
</organism>
<evidence type="ECO:0000313" key="2">
    <source>
        <dbReference type="Proteomes" id="UP000265725"/>
    </source>
</evidence>
<reference evidence="2" key="1">
    <citation type="submission" date="2018-09" db="EMBL/GenBank/DDBJ databases">
        <authorList>
            <person name="Zhu H."/>
        </authorList>
    </citation>
    <scope>NUCLEOTIDE SEQUENCE [LARGE SCALE GENOMIC DNA]</scope>
    <source>
        <strain evidence="2">K2R23-3</strain>
    </source>
</reference>
<gene>
    <name evidence="1" type="ORF">D3873_12355</name>
</gene>
<dbReference type="KEGG" id="paek:D3873_12355"/>
<sequence length="215" mass="24789">MKKLILLALAIFLLLVWSENRKQTLLPTYQIVQEPIELTAGEVGYSLTVDVSFGDNDIEKWIGTMNKPYPLLFLDLAWIERSPEIIHLIQEKKIPVGLLGEKAEDYEEVDTLLPKQLKEFTSLFGEAPLYFRTRDGAFSETLLQQCWKAKVNAIGASKRWNTTFTKLKEGDILQVPLHQKNRIPWEELKIIQQTYTFQTVEETILGMNVTTKSYP</sequence>
<name>A0A385YYZ0_9BACL</name>
<dbReference type="AlphaFoldDB" id="A0A385YYZ0"/>